<dbReference type="GO" id="GO:0005524">
    <property type="term" value="F:ATP binding"/>
    <property type="evidence" value="ECO:0007669"/>
    <property type="project" value="UniProtKB-KW"/>
</dbReference>
<organism evidence="4 5">
    <name type="scientific">Streptomyces olivaceoviridis</name>
    <name type="common">Streptomyces corchorusii</name>
    <dbReference type="NCBI Taxonomy" id="1921"/>
    <lineage>
        <taxon>Bacteria</taxon>
        <taxon>Bacillati</taxon>
        <taxon>Actinomycetota</taxon>
        <taxon>Actinomycetes</taxon>
        <taxon>Kitasatosporales</taxon>
        <taxon>Streptomycetaceae</taxon>
        <taxon>Streptomyces</taxon>
    </lineage>
</organism>
<accession>A0ABW7V7L3</accession>
<evidence type="ECO:0000256" key="1">
    <source>
        <dbReference type="ARBA" id="ARBA00022527"/>
    </source>
</evidence>
<dbReference type="Gene3D" id="3.30.565.10">
    <property type="entry name" value="Histidine kinase-like ATPase, C-terminal domain"/>
    <property type="match status" value="1"/>
</dbReference>
<feature type="domain" description="Histidine kinase/HSP90-like ATPase" evidence="3">
    <location>
        <begin position="54"/>
        <end position="166"/>
    </location>
</feature>
<protein>
    <submittedName>
        <fullName evidence="4">ATP-binding protein</fullName>
    </submittedName>
</protein>
<dbReference type="InterPro" id="IPR036890">
    <property type="entry name" value="HATPase_C_sf"/>
</dbReference>
<dbReference type="EMBL" id="JBIRWM010000005">
    <property type="protein sequence ID" value="MFI2156490.1"/>
    <property type="molecule type" value="Genomic_DNA"/>
</dbReference>
<reference evidence="4 5" key="1">
    <citation type="submission" date="2024-10" db="EMBL/GenBank/DDBJ databases">
        <title>The Natural Products Discovery Center: Release of the First 8490 Sequenced Strains for Exploring Actinobacteria Biosynthetic Diversity.</title>
        <authorList>
            <person name="Kalkreuter E."/>
            <person name="Kautsar S.A."/>
            <person name="Yang D."/>
            <person name="Bader C.D."/>
            <person name="Teijaro C.N."/>
            <person name="Fluegel L."/>
            <person name="Davis C.M."/>
            <person name="Simpson J.R."/>
            <person name="Lauterbach L."/>
            <person name="Steele A.D."/>
            <person name="Gui C."/>
            <person name="Meng S."/>
            <person name="Li G."/>
            <person name="Viehrig K."/>
            <person name="Ye F."/>
            <person name="Su P."/>
            <person name="Kiefer A.F."/>
            <person name="Nichols A."/>
            <person name="Cepeda A.J."/>
            <person name="Yan W."/>
            <person name="Fan B."/>
            <person name="Jiang Y."/>
            <person name="Adhikari A."/>
            <person name="Zheng C.-J."/>
            <person name="Schuster L."/>
            <person name="Cowan T.M."/>
            <person name="Smanski M.J."/>
            <person name="Chevrette M.G."/>
            <person name="De Carvalho L.P.S."/>
            <person name="Shen B."/>
        </authorList>
    </citation>
    <scope>NUCLEOTIDE SEQUENCE [LARGE SCALE GENOMIC DNA]</scope>
    <source>
        <strain evidence="4 5">NPDC020295</strain>
    </source>
</reference>
<keyword evidence="4" id="KW-0547">Nucleotide-binding</keyword>
<keyword evidence="1" id="KW-0723">Serine/threonine-protein kinase</keyword>
<dbReference type="PANTHER" id="PTHR35526">
    <property type="entry name" value="ANTI-SIGMA-F FACTOR RSBW-RELATED"/>
    <property type="match status" value="1"/>
</dbReference>
<dbReference type="InterPro" id="IPR050267">
    <property type="entry name" value="Anti-sigma-factor_SerPK"/>
</dbReference>
<gene>
    <name evidence="4" type="ORF">ACH49L_12465</name>
</gene>
<evidence type="ECO:0000256" key="2">
    <source>
        <dbReference type="SAM" id="MobiDB-lite"/>
    </source>
</evidence>
<evidence type="ECO:0000259" key="3">
    <source>
        <dbReference type="Pfam" id="PF13581"/>
    </source>
</evidence>
<comment type="caution">
    <text evidence="4">The sequence shown here is derived from an EMBL/GenBank/DDBJ whole genome shotgun (WGS) entry which is preliminary data.</text>
</comment>
<dbReference type="Pfam" id="PF13581">
    <property type="entry name" value="HATPase_c_2"/>
    <property type="match status" value="1"/>
</dbReference>
<dbReference type="PANTHER" id="PTHR35526:SF3">
    <property type="entry name" value="ANTI-SIGMA-F FACTOR RSBW"/>
    <property type="match status" value="1"/>
</dbReference>
<keyword evidence="4" id="KW-0067">ATP-binding</keyword>
<dbReference type="InterPro" id="IPR003594">
    <property type="entry name" value="HATPase_dom"/>
</dbReference>
<dbReference type="Proteomes" id="UP001611397">
    <property type="component" value="Unassembled WGS sequence"/>
</dbReference>
<dbReference type="SUPFAM" id="SSF55874">
    <property type="entry name" value="ATPase domain of HSP90 chaperone/DNA topoisomerase II/histidine kinase"/>
    <property type="match status" value="1"/>
</dbReference>
<sequence>MCTTTLGETRKPPAGSLEERRPAAQPIVSRDRRTPPAARPEARTAPAHEAVLALPAEARWVPVARRCVVAVLTRWRFPSADRESAELIVGELAANAAEHGRHDMTVRLSLHEGVLWISVTDSGAPGRPRRPRDADPDEHGRGLTIVELLALEVRVRQGPLGRRVDVALTATATE</sequence>
<keyword evidence="5" id="KW-1185">Reference proteome</keyword>
<feature type="region of interest" description="Disordered" evidence="2">
    <location>
        <begin position="1"/>
        <end position="45"/>
    </location>
</feature>
<dbReference type="RefSeq" id="WP_244218343.1">
    <property type="nucleotide sequence ID" value="NZ_JBEPBV010000004.1"/>
</dbReference>
<name>A0ABW7V7L3_STROI</name>
<keyword evidence="1" id="KW-0808">Transferase</keyword>
<keyword evidence="1" id="KW-0418">Kinase</keyword>
<evidence type="ECO:0000313" key="4">
    <source>
        <dbReference type="EMBL" id="MFI2156490.1"/>
    </source>
</evidence>
<evidence type="ECO:0000313" key="5">
    <source>
        <dbReference type="Proteomes" id="UP001611397"/>
    </source>
</evidence>
<dbReference type="CDD" id="cd16936">
    <property type="entry name" value="HATPase_RsbW-like"/>
    <property type="match status" value="1"/>
</dbReference>
<proteinExistence type="predicted"/>